<dbReference type="SMART" id="SM01398">
    <property type="entry name" value="Cornichon"/>
    <property type="match status" value="1"/>
</dbReference>
<feature type="transmembrane region" description="Helical" evidence="6">
    <location>
        <begin position="6"/>
        <end position="26"/>
    </location>
</feature>
<dbReference type="STRING" id="283909.R7UXC3"/>
<dbReference type="FunCoup" id="R7UXC3">
    <property type="interactions" value="497"/>
</dbReference>
<protein>
    <recommendedName>
        <fullName evidence="10">Cornichon</fullName>
    </recommendedName>
</protein>
<dbReference type="OrthoDB" id="8775810at2759"/>
<reference evidence="8" key="3">
    <citation type="submission" date="2015-06" db="UniProtKB">
        <authorList>
            <consortium name="EnsemblMetazoa"/>
        </authorList>
    </citation>
    <scope>IDENTIFICATION</scope>
</reference>
<accession>R7UXC3</accession>
<dbReference type="GO" id="GO:0016020">
    <property type="term" value="C:membrane"/>
    <property type="evidence" value="ECO:0007669"/>
    <property type="project" value="UniProtKB-SubCell"/>
</dbReference>
<keyword evidence="4 6" id="KW-1133">Transmembrane helix</keyword>
<keyword evidence="3 6" id="KW-0812">Transmembrane</keyword>
<keyword evidence="9" id="KW-1185">Reference proteome</keyword>
<comment type="similarity">
    <text evidence="2">Belongs to the cornichon family.</text>
</comment>
<feature type="transmembrane region" description="Helical" evidence="6">
    <location>
        <begin position="53"/>
        <end position="84"/>
    </location>
</feature>
<evidence type="ECO:0000256" key="2">
    <source>
        <dbReference type="ARBA" id="ARBA00010095"/>
    </source>
</evidence>
<dbReference type="EnsemblMetazoa" id="CapteT227547">
    <property type="protein sequence ID" value="CapteP227547"/>
    <property type="gene ID" value="CapteG227547"/>
</dbReference>
<dbReference type="InterPro" id="IPR003377">
    <property type="entry name" value="Cornichon"/>
</dbReference>
<organism evidence="7">
    <name type="scientific">Capitella teleta</name>
    <name type="common">Polychaete worm</name>
    <dbReference type="NCBI Taxonomy" id="283909"/>
    <lineage>
        <taxon>Eukaryota</taxon>
        <taxon>Metazoa</taxon>
        <taxon>Spiralia</taxon>
        <taxon>Lophotrochozoa</taxon>
        <taxon>Annelida</taxon>
        <taxon>Polychaeta</taxon>
        <taxon>Sedentaria</taxon>
        <taxon>Scolecida</taxon>
        <taxon>Capitellidae</taxon>
        <taxon>Capitella</taxon>
    </lineage>
</organism>
<dbReference type="EMBL" id="AMQN01005800">
    <property type="status" value="NOT_ANNOTATED_CDS"/>
    <property type="molecule type" value="Genomic_DNA"/>
</dbReference>
<dbReference type="GO" id="GO:0016192">
    <property type="term" value="P:vesicle-mediated transport"/>
    <property type="evidence" value="ECO:0007669"/>
    <property type="project" value="InterPro"/>
</dbReference>
<evidence type="ECO:0000256" key="6">
    <source>
        <dbReference type="SAM" id="Phobius"/>
    </source>
</evidence>
<evidence type="ECO:0008006" key="10">
    <source>
        <dbReference type="Google" id="ProtNLM"/>
    </source>
</evidence>
<evidence type="ECO:0000313" key="8">
    <source>
        <dbReference type="EnsemblMetazoa" id="CapteP227547"/>
    </source>
</evidence>
<proteinExistence type="inferred from homology"/>
<dbReference type="EMBL" id="KB296865">
    <property type="protein sequence ID" value="ELU11223.1"/>
    <property type="molecule type" value="Genomic_DNA"/>
</dbReference>
<feature type="transmembrane region" description="Helical" evidence="6">
    <location>
        <begin position="119"/>
        <end position="138"/>
    </location>
</feature>
<reference evidence="7 9" key="2">
    <citation type="journal article" date="2013" name="Nature">
        <title>Insights into bilaterian evolution from three spiralian genomes.</title>
        <authorList>
            <person name="Simakov O."/>
            <person name="Marletaz F."/>
            <person name="Cho S.J."/>
            <person name="Edsinger-Gonzales E."/>
            <person name="Havlak P."/>
            <person name="Hellsten U."/>
            <person name="Kuo D.H."/>
            <person name="Larsson T."/>
            <person name="Lv J."/>
            <person name="Arendt D."/>
            <person name="Savage R."/>
            <person name="Osoegawa K."/>
            <person name="de Jong P."/>
            <person name="Grimwood J."/>
            <person name="Chapman J.A."/>
            <person name="Shapiro H."/>
            <person name="Aerts A."/>
            <person name="Otillar R.P."/>
            <person name="Terry A.Y."/>
            <person name="Boore J.L."/>
            <person name="Grigoriev I.V."/>
            <person name="Lindberg D.R."/>
            <person name="Seaver E.C."/>
            <person name="Weisblat D.A."/>
            <person name="Putnam N.H."/>
            <person name="Rokhsar D.S."/>
        </authorList>
    </citation>
    <scope>NUCLEOTIDE SEQUENCE</scope>
    <source>
        <strain evidence="7 9">I ESC-2004</strain>
    </source>
</reference>
<dbReference type="AlphaFoldDB" id="R7UXC3"/>
<name>R7UXC3_CAPTE</name>
<dbReference type="PANTHER" id="PTHR12290">
    <property type="entry name" value="CORNICHON-RELATED"/>
    <property type="match status" value="1"/>
</dbReference>
<evidence type="ECO:0000256" key="5">
    <source>
        <dbReference type="ARBA" id="ARBA00023136"/>
    </source>
</evidence>
<evidence type="ECO:0000313" key="9">
    <source>
        <dbReference type="Proteomes" id="UP000014760"/>
    </source>
</evidence>
<dbReference type="Pfam" id="PF03311">
    <property type="entry name" value="Cornichon"/>
    <property type="match status" value="1"/>
</dbReference>
<comment type="subcellular location">
    <subcellularLocation>
        <location evidence="1">Membrane</location>
        <topology evidence="1">Multi-pass membrane protein</topology>
    </subcellularLocation>
</comment>
<evidence type="ECO:0000256" key="1">
    <source>
        <dbReference type="ARBA" id="ARBA00004141"/>
    </source>
</evidence>
<sequence>MSDTIVFLICLLDDTILLFLAVYYIITLSDLECDYINATTCCSRLNKWIIPEIVCHVIEVFLLLISFHWIIFLLTIPMTAWIIYHYVKTPSGNIGVYDAAEIHNRQLLKSFMKEAMVKLGHHLVFFFIFLYSMIITLLSG</sequence>
<gene>
    <name evidence="7" type="ORF">CAPTEDRAFT_227547</name>
</gene>
<evidence type="ECO:0000256" key="4">
    <source>
        <dbReference type="ARBA" id="ARBA00022989"/>
    </source>
</evidence>
<reference evidence="9" key="1">
    <citation type="submission" date="2012-12" db="EMBL/GenBank/DDBJ databases">
        <authorList>
            <person name="Hellsten U."/>
            <person name="Grimwood J."/>
            <person name="Chapman J.A."/>
            <person name="Shapiro H."/>
            <person name="Aerts A."/>
            <person name="Otillar R.P."/>
            <person name="Terry A.Y."/>
            <person name="Boore J.L."/>
            <person name="Simakov O."/>
            <person name="Marletaz F."/>
            <person name="Cho S.-J."/>
            <person name="Edsinger-Gonzales E."/>
            <person name="Havlak P."/>
            <person name="Kuo D.-H."/>
            <person name="Larsson T."/>
            <person name="Lv J."/>
            <person name="Arendt D."/>
            <person name="Savage R."/>
            <person name="Osoegawa K."/>
            <person name="de Jong P."/>
            <person name="Lindberg D.R."/>
            <person name="Seaver E.C."/>
            <person name="Weisblat D.A."/>
            <person name="Putnam N.H."/>
            <person name="Grigoriev I.V."/>
            <person name="Rokhsar D.S."/>
        </authorList>
    </citation>
    <scope>NUCLEOTIDE SEQUENCE</scope>
    <source>
        <strain evidence="9">I ESC-2004</strain>
    </source>
</reference>
<dbReference type="HOGENOM" id="CLU_112942_0_1_1"/>
<evidence type="ECO:0000313" key="7">
    <source>
        <dbReference type="EMBL" id="ELU11223.1"/>
    </source>
</evidence>
<dbReference type="OMA" id="HKKECFI"/>
<dbReference type="Proteomes" id="UP000014760">
    <property type="component" value="Unassembled WGS sequence"/>
</dbReference>
<evidence type="ECO:0000256" key="3">
    <source>
        <dbReference type="ARBA" id="ARBA00022692"/>
    </source>
</evidence>
<keyword evidence="5 6" id="KW-0472">Membrane</keyword>